<protein>
    <submittedName>
        <fullName evidence="2">Uncharacterized protein</fullName>
    </submittedName>
</protein>
<dbReference type="Proteomes" id="UP000275078">
    <property type="component" value="Unassembled WGS sequence"/>
</dbReference>
<dbReference type="EMBL" id="ML119731">
    <property type="protein sequence ID" value="RPA77129.1"/>
    <property type="molecule type" value="Genomic_DNA"/>
</dbReference>
<feature type="compositionally biased region" description="Polar residues" evidence="1">
    <location>
        <begin position="15"/>
        <end position="24"/>
    </location>
</feature>
<evidence type="ECO:0000256" key="1">
    <source>
        <dbReference type="SAM" id="MobiDB-lite"/>
    </source>
</evidence>
<evidence type="ECO:0000313" key="2">
    <source>
        <dbReference type="EMBL" id="RPA77129.1"/>
    </source>
</evidence>
<keyword evidence="3" id="KW-1185">Reference proteome</keyword>
<evidence type="ECO:0000313" key="3">
    <source>
        <dbReference type="Proteomes" id="UP000275078"/>
    </source>
</evidence>
<gene>
    <name evidence="2" type="ORF">BJ508DRAFT_379049</name>
</gene>
<reference evidence="2 3" key="1">
    <citation type="journal article" date="2018" name="Nat. Ecol. Evol.">
        <title>Pezizomycetes genomes reveal the molecular basis of ectomycorrhizal truffle lifestyle.</title>
        <authorList>
            <person name="Murat C."/>
            <person name="Payen T."/>
            <person name="Noel B."/>
            <person name="Kuo A."/>
            <person name="Morin E."/>
            <person name="Chen J."/>
            <person name="Kohler A."/>
            <person name="Krizsan K."/>
            <person name="Balestrini R."/>
            <person name="Da Silva C."/>
            <person name="Montanini B."/>
            <person name="Hainaut M."/>
            <person name="Levati E."/>
            <person name="Barry K.W."/>
            <person name="Belfiori B."/>
            <person name="Cichocki N."/>
            <person name="Clum A."/>
            <person name="Dockter R.B."/>
            <person name="Fauchery L."/>
            <person name="Guy J."/>
            <person name="Iotti M."/>
            <person name="Le Tacon F."/>
            <person name="Lindquist E.A."/>
            <person name="Lipzen A."/>
            <person name="Malagnac F."/>
            <person name="Mello A."/>
            <person name="Molinier V."/>
            <person name="Miyauchi S."/>
            <person name="Poulain J."/>
            <person name="Riccioni C."/>
            <person name="Rubini A."/>
            <person name="Sitrit Y."/>
            <person name="Splivallo R."/>
            <person name="Traeger S."/>
            <person name="Wang M."/>
            <person name="Zifcakova L."/>
            <person name="Wipf D."/>
            <person name="Zambonelli A."/>
            <person name="Paolocci F."/>
            <person name="Nowrousian M."/>
            <person name="Ottonello S."/>
            <person name="Baldrian P."/>
            <person name="Spatafora J.W."/>
            <person name="Henrissat B."/>
            <person name="Nagy L.G."/>
            <person name="Aury J.M."/>
            <person name="Wincker P."/>
            <person name="Grigoriev I.V."/>
            <person name="Bonfante P."/>
            <person name="Martin F.M."/>
        </authorList>
    </citation>
    <scope>NUCLEOTIDE SEQUENCE [LARGE SCALE GENOMIC DNA]</scope>
    <source>
        <strain evidence="2 3">RN42</strain>
    </source>
</reference>
<proteinExistence type="predicted"/>
<feature type="region of interest" description="Disordered" evidence="1">
    <location>
        <begin position="1"/>
        <end position="52"/>
    </location>
</feature>
<sequence length="199" mass="22460">MMEFSNRIGEPMKTTDCTSSSSDGQIEDSEISGQGQKSSGFCDKTNMESPPLRVTTETPLASLFTITQLTEPYFSSGVDNPGQIVREGTGAPVFGQWEIKKRLHQDESVGRDLGFGSLYVELYLGEDTLVYENHYLQLILKCREEHEETGIMIDLCTRRARKYGGIFGPRTMEWLKSCKLVKKTTLNPIYKIASRIDQR</sequence>
<organism evidence="2 3">
    <name type="scientific">Ascobolus immersus RN42</name>
    <dbReference type="NCBI Taxonomy" id="1160509"/>
    <lineage>
        <taxon>Eukaryota</taxon>
        <taxon>Fungi</taxon>
        <taxon>Dikarya</taxon>
        <taxon>Ascomycota</taxon>
        <taxon>Pezizomycotina</taxon>
        <taxon>Pezizomycetes</taxon>
        <taxon>Pezizales</taxon>
        <taxon>Ascobolaceae</taxon>
        <taxon>Ascobolus</taxon>
    </lineage>
</organism>
<name>A0A3N4HTW6_ASCIM</name>
<dbReference type="AlphaFoldDB" id="A0A3N4HTW6"/>
<accession>A0A3N4HTW6</accession>